<comment type="caution">
    <text evidence="1">The sequence shown here is derived from an EMBL/GenBank/DDBJ whole genome shotgun (WGS) entry which is preliminary data.</text>
</comment>
<dbReference type="AlphaFoldDB" id="A0A367JCF8"/>
<accession>A0A367JCF8</accession>
<name>A0A367JCF8_RHIAZ</name>
<organism evidence="1 2">
    <name type="scientific">Rhizopus azygosporus</name>
    <name type="common">Rhizopus microsporus var. azygosporus</name>
    <dbReference type="NCBI Taxonomy" id="86630"/>
    <lineage>
        <taxon>Eukaryota</taxon>
        <taxon>Fungi</taxon>
        <taxon>Fungi incertae sedis</taxon>
        <taxon>Mucoromycota</taxon>
        <taxon>Mucoromycotina</taxon>
        <taxon>Mucoromycetes</taxon>
        <taxon>Mucorales</taxon>
        <taxon>Mucorineae</taxon>
        <taxon>Rhizopodaceae</taxon>
        <taxon>Rhizopus</taxon>
    </lineage>
</organism>
<proteinExistence type="predicted"/>
<evidence type="ECO:0000313" key="1">
    <source>
        <dbReference type="EMBL" id="RCH87623.1"/>
    </source>
</evidence>
<protein>
    <submittedName>
        <fullName evidence="1">Uncharacterized protein</fullName>
    </submittedName>
</protein>
<dbReference type="Proteomes" id="UP000252139">
    <property type="component" value="Unassembled WGS sequence"/>
</dbReference>
<keyword evidence="2" id="KW-1185">Reference proteome</keyword>
<gene>
    <name evidence="1" type="ORF">CU097_006416</name>
</gene>
<dbReference type="EMBL" id="PJQL01001620">
    <property type="protein sequence ID" value="RCH87623.1"/>
    <property type="molecule type" value="Genomic_DNA"/>
</dbReference>
<sequence>MHSSLASNVPIRDSDTETSVSTIKNIYDQVLDSSAQLSSDMVGHLGLIDFSSSRLRNELDEEELNEITQIGVLPPISITTHVQELIKDIKNIRPASACIREILHKIGN</sequence>
<evidence type="ECO:0000313" key="2">
    <source>
        <dbReference type="Proteomes" id="UP000252139"/>
    </source>
</evidence>
<reference evidence="1 2" key="1">
    <citation type="journal article" date="2018" name="G3 (Bethesda)">
        <title>Phylogenetic and Phylogenomic Definition of Rhizopus Species.</title>
        <authorList>
            <person name="Gryganskyi A.P."/>
            <person name="Golan J."/>
            <person name="Dolatabadi S."/>
            <person name="Mondo S."/>
            <person name="Robb S."/>
            <person name="Idnurm A."/>
            <person name="Muszewska A."/>
            <person name="Steczkiewicz K."/>
            <person name="Masonjones S."/>
            <person name="Liao H.L."/>
            <person name="Gajdeczka M.T."/>
            <person name="Anike F."/>
            <person name="Vuek A."/>
            <person name="Anishchenko I.M."/>
            <person name="Voigt K."/>
            <person name="de Hoog G.S."/>
            <person name="Smith M.E."/>
            <person name="Heitman J."/>
            <person name="Vilgalys R."/>
            <person name="Stajich J.E."/>
        </authorList>
    </citation>
    <scope>NUCLEOTIDE SEQUENCE [LARGE SCALE GENOMIC DNA]</scope>
    <source>
        <strain evidence="1 2">CBS 357.93</strain>
    </source>
</reference>